<gene>
    <name evidence="2" type="ORF">UW68_C0060G0005</name>
</gene>
<feature type="transmembrane region" description="Helical" evidence="1">
    <location>
        <begin position="43"/>
        <end position="59"/>
    </location>
</feature>
<comment type="caution">
    <text evidence="2">The sequence shown here is derived from an EMBL/GenBank/DDBJ whole genome shotgun (WGS) entry which is preliminary data.</text>
</comment>
<dbReference type="EMBL" id="LCJG01000060">
    <property type="protein sequence ID" value="KKT71634.1"/>
    <property type="molecule type" value="Genomic_DNA"/>
</dbReference>
<keyword evidence="1" id="KW-0472">Membrane</keyword>
<evidence type="ECO:0000313" key="3">
    <source>
        <dbReference type="Proteomes" id="UP000034835"/>
    </source>
</evidence>
<proteinExistence type="predicted"/>
<feature type="transmembrane region" description="Helical" evidence="1">
    <location>
        <begin position="12"/>
        <end position="31"/>
    </location>
</feature>
<protein>
    <submittedName>
        <fullName evidence="2">Uncharacterized protein</fullName>
    </submittedName>
</protein>
<dbReference type="Proteomes" id="UP000034835">
    <property type="component" value="Unassembled WGS sequence"/>
</dbReference>
<feature type="transmembrane region" description="Helical" evidence="1">
    <location>
        <begin position="94"/>
        <end position="115"/>
    </location>
</feature>
<organism evidence="2 3">
    <name type="scientific">Candidatus Collierbacteria bacterium GW2011_GWB1_44_6</name>
    <dbReference type="NCBI Taxonomy" id="1618384"/>
    <lineage>
        <taxon>Bacteria</taxon>
        <taxon>Candidatus Collieribacteriota</taxon>
    </lineage>
</organism>
<evidence type="ECO:0000313" key="2">
    <source>
        <dbReference type="EMBL" id="KKT71634.1"/>
    </source>
</evidence>
<evidence type="ECO:0000256" key="1">
    <source>
        <dbReference type="SAM" id="Phobius"/>
    </source>
</evidence>
<dbReference type="AlphaFoldDB" id="A0A0G1MI56"/>
<reference evidence="2 3" key="1">
    <citation type="journal article" date="2015" name="Nature">
        <title>rRNA introns, odd ribosomes, and small enigmatic genomes across a large radiation of phyla.</title>
        <authorList>
            <person name="Brown C.T."/>
            <person name="Hug L.A."/>
            <person name="Thomas B.C."/>
            <person name="Sharon I."/>
            <person name="Castelle C.J."/>
            <person name="Singh A."/>
            <person name="Wilkins M.J."/>
            <person name="Williams K.H."/>
            <person name="Banfield J.F."/>
        </authorList>
    </citation>
    <scope>NUCLEOTIDE SEQUENCE [LARGE SCALE GENOMIC DNA]</scope>
</reference>
<keyword evidence="1" id="KW-1133">Transmembrane helix</keyword>
<keyword evidence="1" id="KW-0812">Transmembrane</keyword>
<name>A0A0G1MI56_9BACT</name>
<sequence length="116" mass="13288">MKQKDVANNFKSGVVIYAVLFVVVVILGLIFPSLMTYFTSSPFRLFGWGLIVAGIYSFIKREGYSIKPSWDSLLMGKNPFMVFGLPDKSFRRHYGWGFQLWCVMVVIIGIVMVIYE</sequence>
<accession>A0A0G1MI56</accession>